<gene>
    <name evidence="1" type="ORF">GCM10009104_01760</name>
</gene>
<dbReference type="SUPFAM" id="SSF53448">
    <property type="entry name" value="Nucleotide-diphospho-sugar transferases"/>
    <property type="match status" value="1"/>
</dbReference>
<sequence length="209" mass="23203">MKTTRIIIIAKEPRPGFAKTRLIPALGPLGASALADRLLRHTLAQALAADIGPVELCVAPEMEAEYWQPWRRQDPIELTQQVEGNLGVRMMSAAERGLQHGHPVMLIGTDCPALNAHQLRAMSTTLARHDACLCPVSDGGYALLGLHRAHADLFTDIPWSTSEVARLTRVRLAQLNWKWAESPALWDVDEPGDLMKLKTFYPEIVAERF</sequence>
<dbReference type="PANTHER" id="PTHR36529">
    <property type="entry name" value="SLL1095 PROTEIN"/>
    <property type="match status" value="1"/>
</dbReference>
<dbReference type="EMBL" id="BAAAET010000001">
    <property type="protein sequence ID" value="GAA0680925.1"/>
    <property type="molecule type" value="Genomic_DNA"/>
</dbReference>
<evidence type="ECO:0000313" key="2">
    <source>
        <dbReference type="Proteomes" id="UP001499915"/>
    </source>
</evidence>
<dbReference type="PANTHER" id="PTHR36529:SF1">
    <property type="entry name" value="GLYCOSYLTRANSFERASE"/>
    <property type="match status" value="1"/>
</dbReference>
<dbReference type="InterPro" id="IPR029044">
    <property type="entry name" value="Nucleotide-diphossugar_trans"/>
</dbReference>
<dbReference type="RefSeq" id="WP_343800846.1">
    <property type="nucleotide sequence ID" value="NZ_BAAAET010000001.1"/>
</dbReference>
<accession>A0ABP3T798</accession>
<proteinExistence type="predicted"/>
<keyword evidence="2" id="KW-1185">Reference proteome</keyword>
<dbReference type="Proteomes" id="UP001499915">
    <property type="component" value="Unassembled WGS sequence"/>
</dbReference>
<evidence type="ECO:0000313" key="1">
    <source>
        <dbReference type="EMBL" id="GAA0680925.1"/>
    </source>
</evidence>
<protein>
    <recommendedName>
        <fullName evidence="3">Glycosyltransferase</fullName>
    </recommendedName>
</protein>
<reference evidence="2" key="1">
    <citation type="journal article" date="2019" name="Int. J. Syst. Evol. Microbiol.">
        <title>The Global Catalogue of Microorganisms (GCM) 10K type strain sequencing project: providing services to taxonomists for standard genome sequencing and annotation.</title>
        <authorList>
            <consortium name="The Broad Institute Genomics Platform"/>
            <consortium name="The Broad Institute Genome Sequencing Center for Infectious Disease"/>
            <person name="Wu L."/>
            <person name="Ma J."/>
        </authorList>
    </citation>
    <scope>NUCLEOTIDE SEQUENCE [LARGE SCALE GENOMIC DNA]</scope>
    <source>
        <strain evidence="2">JCM 15134</strain>
    </source>
</reference>
<organism evidence="1 2">
    <name type="scientific">Marinobacterium maritimum</name>
    <dbReference type="NCBI Taxonomy" id="500162"/>
    <lineage>
        <taxon>Bacteria</taxon>
        <taxon>Pseudomonadati</taxon>
        <taxon>Pseudomonadota</taxon>
        <taxon>Gammaproteobacteria</taxon>
        <taxon>Oceanospirillales</taxon>
        <taxon>Oceanospirillaceae</taxon>
        <taxon>Marinobacterium</taxon>
    </lineage>
</organism>
<dbReference type="Pfam" id="PF09837">
    <property type="entry name" value="DUF2064"/>
    <property type="match status" value="1"/>
</dbReference>
<dbReference type="InterPro" id="IPR018641">
    <property type="entry name" value="Trfase_1_rSAM/seldom-assoc"/>
</dbReference>
<evidence type="ECO:0008006" key="3">
    <source>
        <dbReference type="Google" id="ProtNLM"/>
    </source>
</evidence>
<dbReference type="NCBIfam" id="TIGR04282">
    <property type="entry name" value="glyco_like_cofC"/>
    <property type="match status" value="1"/>
</dbReference>
<dbReference type="Gene3D" id="3.90.550.10">
    <property type="entry name" value="Spore Coat Polysaccharide Biosynthesis Protein SpsA, Chain A"/>
    <property type="match status" value="1"/>
</dbReference>
<name>A0ABP3T798_9GAMM</name>
<comment type="caution">
    <text evidence="1">The sequence shown here is derived from an EMBL/GenBank/DDBJ whole genome shotgun (WGS) entry which is preliminary data.</text>
</comment>